<evidence type="ECO:0000256" key="3">
    <source>
        <dbReference type="ARBA" id="ARBA00023163"/>
    </source>
</evidence>
<keyword evidence="3" id="KW-0804">Transcription</keyword>
<comment type="caution">
    <text evidence="6">The sequence shown here is derived from an EMBL/GenBank/DDBJ whole genome shotgun (WGS) entry which is preliminary data.</text>
</comment>
<feature type="region of interest" description="Disordered" evidence="5">
    <location>
        <begin position="975"/>
        <end position="1018"/>
    </location>
</feature>
<feature type="compositionally biased region" description="Acidic residues" evidence="5">
    <location>
        <begin position="110"/>
        <end position="119"/>
    </location>
</feature>
<dbReference type="PANTHER" id="PTHR21545:SF10">
    <property type="entry name" value="LIGAND-DEPENDENT NUCLEAR RECEPTOR COREPRESSOR-LIKE PROTEIN"/>
    <property type="match status" value="1"/>
</dbReference>
<feature type="compositionally biased region" description="Basic residues" evidence="5">
    <location>
        <begin position="253"/>
        <end position="264"/>
    </location>
</feature>
<evidence type="ECO:0000256" key="1">
    <source>
        <dbReference type="ARBA" id="ARBA00023015"/>
    </source>
</evidence>
<feature type="region of interest" description="Disordered" evidence="5">
    <location>
        <begin position="1371"/>
        <end position="1464"/>
    </location>
</feature>
<proteinExistence type="predicted"/>
<evidence type="ECO:0000256" key="5">
    <source>
        <dbReference type="SAM" id="MobiDB-lite"/>
    </source>
</evidence>
<gene>
    <name evidence="6" type="ORF">J4Q44_G00037350</name>
</gene>
<evidence type="ECO:0000313" key="6">
    <source>
        <dbReference type="EMBL" id="KAK6324393.1"/>
    </source>
</evidence>
<feature type="region of interest" description="Disordered" evidence="5">
    <location>
        <begin position="67"/>
        <end position="124"/>
    </location>
</feature>
<dbReference type="Pfam" id="PF15090">
    <property type="entry name" value="DUF4553"/>
    <property type="match status" value="1"/>
</dbReference>
<feature type="compositionally biased region" description="Low complexity" evidence="5">
    <location>
        <begin position="546"/>
        <end position="566"/>
    </location>
</feature>
<protein>
    <submittedName>
        <fullName evidence="6">Uncharacterized protein</fullName>
    </submittedName>
</protein>
<dbReference type="Proteomes" id="UP001356427">
    <property type="component" value="Unassembled WGS sequence"/>
</dbReference>
<feature type="region of interest" description="Disordered" evidence="5">
    <location>
        <begin position="607"/>
        <end position="769"/>
    </location>
</feature>
<feature type="region of interest" description="Disordered" evidence="5">
    <location>
        <begin position="884"/>
        <end position="936"/>
    </location>
</feature>
<feature type="compositionally biased region" description="Low complexity" evidence="5">
    <location>
        <begin position="265"/>
        <end position="276"/>
    </location>
</feature>
<feature type="compositionally biased region" description="Basic and acidic residues" evidence="5">
    <location>
        <begin position="914"/>
        <end position="926"/>
    </location>
</feature>
<feature type="compositionally biased region" description="Low complexity" evidence="5">
    <location>
        <begin position="737"/>
        <end position="750"/>
    </location>
</feature>
<feature type="region of interest" description="Disordered" evidence="5">
    <location>
        <begin position="252"/>
        <end position="412"/>
    </location>
</feature>
<feature type="compositionally biased region" description="Basic residues" evidence="5">
    <location>
        <begin position="1416"/>
        <end position="1425"/>
    </location>
</feature>
<feature type="region of interest" description="Disordered" evidence="5">
    <location>
        <begin position="1"/>
        <end position="29"/>
    </location>
</feature>
<dbReference type="InterPro" id="IPR028104">
    <property type="entry name" value="DUF4553"/>
</dbReference>
<sequence>MVTDEPQREAEDAGMPEAPSGRSSALEAVRSSLCPAHRSLLQRILRLAHQQHRQSLAYRDAHRRLVPPPDPLCGHLVAKQQKDTSSPPPSFPFTDYMDGKEEDKPPSLLQEEEEEEEGCSGEQQDLVERFSDKLKTIRPQEKDPPLSSALANHNLENDPHLTTSANQHIAESQADAHLSEIITTVLNTGGGSDYSLNDLLHRHDNNESRPPRTRSRRRQEALAAMTTLPDQPSTRRQTVLIKRELARLNQSLCRRRPSLGKNKSRSATPSSTCSSPEPTPFIPEPTLVTAESHPQEDKHKPDSWKVTCQESNRSDLSEKKRREEVKPGSTGSACDHGSGLPERSSEEEETPETAGCSKDSSRVSARSSPSSPCRTRRGRRSQPGSSKVVERSSEAGRSGRRNIVPPQRFSSYVTEPRKMYFAACFSERIFSAQRTPKDRPPLNAPTTNHTDSPSLATDTAEGSGEAREEELLLASTPEVVSRERRGGRGCGSTAGGQSSDSESQRRGQVIPVTAASSKQQSPPKHRSQNRADVRLSAARPYVRLRSAPAQPQGQDPDSQSQPESPQTASRPEGEVPTEQPQYTSPIKLMFVSAVVGEEGVRYTLKAAAPGSSWYGQETFDPCEESSWAGTPEKTPEKTHNPPKTKSPLQTKSPPKTRSPPKDTVSSSPKLCGARGGEGGSPPKRSPGSLNGDGPPPIRETTPPKRRPGRPKKLGPQLEKRAKRPIGRPPKQRGVELSCGSRQGGQDRSSGLGCSTGEGSSAVPGCQETDPANRNLKITVVYGRSHRTKRTVSEEAACLQATVKLMDLNFVRPVKERRFASNSSSNIKCQKLQCAAAMRRPGRPAKVKISGISVTVTTVSPRQRKIHMNRDTARKSPEMLCRRKALLPEPQPSKEPRKIGSTPTSEDATQMQTERTTKSRDGERERQIQTPPLLAVRHSVRVRKPSVYLLHSVATSTSRSLSHSTALLRRSRQLLINRASSKGSQRRRKEEEEGGGGEDTPGQEELLSGREERRSEGRGGVLREDLSHVAGVSVDSIFPACSSEALRWWPVSSDQDSLNQELARRIRLISHSWVSSATAHTTRTGTTMSAKQRLNDDDSSPSWKPEVGSAVRMLFDRRCSVERLASWFMQTTETQSLGIVKKTSSRNPYELLHYPRAASRGSVFPSPQTARLRKHIKKFAKAVPKSPAQLRLAQERLQRGNELNARRRLFTARPAPGGLRIRAPWRKVRALGMYRTTLLRIRDKFLTRTLRAKRPNRLRYSQAVWRRRRRPVEVGSSPGQVRPSAQPREELTCSPHHHRLPASSETSQPRSPVHLTDQLPGLTKQQCLSSKAWSPETLKECCVFLKKINSPDTESTAEEEWDVCTVNLDDAYCPDGTRREERRDGEGRAGKTERRKRRVPWKESSGSAQEVQEHNRVRAGKRRGKRNNSGNATSQSPTPPPAKVMRKSRGRGLTGPWWRDFILGT</sequence>
<feature type="region of interest" description="Disordered" evidence="5">
    <location>
        <begin position="1079"/>
        <end position="1102"/>
    </location>
</feature>
<feature type="compositionally biased region" description="Basic and acidic residues" evidence="5">
    <location>
        <begin position="199"/>
        <end position="210"/>
    </location>
</feature>
<keyword evidence="2" id="KW-0238">DNA-binding</keyword>
<name>A0AAN8R5B6_9TELE</name>
<keyword evidence="7" id="KW-1185">Reference proteome</keyword>
<organism evidence="6 7">
    <name type="scientific">Coregonus suidteri</name>
    <dbReference type="NCBI Taxonomy" id="861788"/>
    <lineage>
        <taxon>Eukaryota</taxon>
        <taxon>Metazoa</taxon>
        <taxon>Chordata</taxon>
        <taxon>Craniata</taxon>
        <taxon>Vertebrata</taxon>
        <taxon>Euteleostomi</taxon>
        <taxon>Actinopterygii</taxon>
        <taxon>Neopterygii</taxon>
        <taxon>Teleostei</taxon>
        <taxon>Protacanthopterygii</taxon>
        <taxon>Salmoniformes</taxon>
        <taxon>Salmonidae</taxon>
        <taxon>Coregoninae</taxon>
        <taxon>Coregonus</taxon>
    </lineage>
</organism>
<dbReference type="GO" id="GO:0005634">
    <property type="term" value="C:nucleus"/>
    <property type="evidence" value="ECO:0007669"/>
    <property type="project" value="TreeGrafter"/>
</dbReference>
<feature type="compositionally biased region" description="Polar residues" evidence="5">
    <location>
        <begin position="1426"/>
        <end position="1435"/>
    </location>
</feature>
<feature type="compositionally biased region" description="Basic and acidic residues" evidence="5">
    <location>
        <begin position="1006"/>
        <end position="1018"/>
    </location>
</feature>
<dbReference type="GO" id="GO:0006357">
    <property type="term" value="P:regulation of transcription by RNA polymerase II"/>
    <property type="evidence" value="ECO:0007669"/>
    <property type="project" value="TreeGrafter"/>
</dbReference>
<feature type="compositionally biased region" description="Basic and acidic residues" evidence="5">
    <location>
        <begin position="312"/>
        <end position="326"/>
    </location>
</feature>
<dbReference type="GO" id="GO:0003677">
    <property type="term" value="F:DNA binding"/>
    <property type="evidence" value="ECO:0007669"/>
    <property type="project" value="UniProtKB-KW"/>
</dbReference>
<feature type="compositionally biased region" description="Basic and acidic residues" evidence="5">
    <location>
        <begin position="1375"/>
        <end position="1391"/>
    </location>
</feature>
<feature type="compositionally biased region" description="Basic residues" evidence="5">
    <location>
        <begin position="703"/>
        <end position="712"/>
    </location>
</feature>
<keyword evidence="4" id="KW-0539">Nucleus</keyword>
<reference evidence="6 7" key="1">
    <citation type="submission" date="2021-04" db="EMBL/GenBank/DDBJ databases">
        <authorList>
            <person name="De Guttry C."/>
            <person name="Zahm M."/>
            <person name="Klopp C."/>
            <person name="Cabau C."/>
            <person name="Louis A."/>
            <person name="Berthelot C."/>
            <person name="Parey E."/>
            <person name="Roest Crollius H."/>
            <person name="Montfort J."/>
            <person name="Robinson-Rechavi M."/>
            <person name="Bucao C."/>
            <person name="Bouchez O."/>
            <person name="Gislard M."/>
            <person name="Lluch J."/>
            <person name="Milhes M."/>
            <person name="Lampietro C."/>
            <person name="Lopez Roques C."/>
            <person name="Donnadieu C."/>
            <person name="Braasch I."/>
            <person name="Desvignes T."/>
            <person name="Postlethwait J."/>
            <person name="Bobe J."/>
            <person name="Wedekind C."/>
            <person name="Guiguen Y."/>
        </authorList>
    </citation>
    <scope>NUCLEOTIDE SEQUENCE [LARGE SCALE GENOMIC DNA]</scope>
    <source>
        <strain evidence="6">Cs_M1</strain>
        <tissue evidence="6">Blood</tissue>
    </source>
</reference>
<feature type="compositionally biased region" description="Polar residues" evidence="5">
    <location>
        <begin position="444"/>
        <end position="457"/>
    </location>
</feature>
<accession>A0AAN8R5B6</accession>
<feature type="compositionally biased region" description="Low complexity" evidence="5">
    <location>
        <begin position="362"/>
        <end position="373"/>
    </location>
</feature>
<evidence type="ECO:0000256" key="4">
    <source>
        <dbReference type="ARBA" id="ARBA00023242"/>
    </source>
</evidence>
<dbReference type="EMBL" id="JAGTTL010000003">
    <property type="protein sequence ID" value="KAK6324393.1"/>
    <property type="molecule type" value="Genomic_DNA"/>
</dbReference>
<feature type="region of interest" description="Disordered" evidence="5">
    <location>
        <begin position="197"/>
        <end position="236"/>
    </location>
</feature>
<feature type="region of interest" description="Disordered" evidence="5">
    <location>
        <begin position="136"/>
        <end position="161"/>
    </location>
</feature>
<feature type="region of interest" description="Disordered" evidence="5">
    <location>
        <begin position="431"/>
        <end position="585"/>
    </location>
</feature>
<feature type="compositionally biased region" description="Basic and acidic residues" evidence="5">
    <location>
        <begin position="293"/>
        <end position="303"/>
    </location>
</feature>
<feature type="compositionally biased region" description="Basic and acidic residues" evidence="5">
    <location>
        <begin position="1"/>
        <end position="11"/>
    </location>
</feature>
<dbReference type="PANTHER" id="PTHR21545">
    <property type="entry name" value="TRANSCRIPTION FACTOR MLR1/2"/>
    <property type="match status" value="1"/>
</dbReference>
<keyword evidence="1" id="KW-0805">Transcription regulation</keyword>
<feature type="compositionally biased region" description="Low complexity" evidence="5">
    <location>
        <begin position="1079"/>
        <end position="1089"/>
    </location>
</feature>
<feature type="region of interest" description="Disordered" evidence="5">
    <location>
        <begin position="1270"/>
        <end position="1316"/>
    </location>
</feature>
<evidence type="ECO:0000313" key="7">
    <source>
        <dbReference type="Proteomes" id="UP001356427"/>
    </source>
</evidence>
<feature type="compositionally biased region" description="Polar residues" evidence="5">
    <location>
        <begin position="900"/>
        <end position="913"/>
    </location>
</feature>
<evidence type="ECO:0000256" key="2">
    <source>
        <dbReference type="ARBA" id="ARBA00023125"/>
    </source>
</evidence>